<proteinExistence type="predicted"/>
<protein>
    <submittedName>
        <fullName evidence="1">Uncharacterized protein</fullName>
    </submittedName>
</protein>
<accession>A0A6A5VHP0</accession>
<gene>
    <name evidence="1" type="ORF">BU23DRAFT_95462</name>
</gene>
<dbReference type="Proteomes" id="UP000800036">
    <property type="component" value="Unassembled WGS sequence"/>
</dbReference>
<evidence type="ECO:0000313" key="1">
    <source>
        <dbReference type="EMBL" id="KAF1974566.1"/>
    </source>
</evidence>
<name>A0A6A5VHP0_9PLEO</name>
<evidence type="ECO:0000313" key="2">
    <source>
        <dbReference type="Proteomes" id="UP000800036"/>
    </source>
</evidence>
<dbReference type="EMBL" id="ML976674">
    <property type="protein sequence ID" value="KAF1974566.1"/>
    <property type="molecule type" value="Genomic_DNA"/>
</dbReference>
<dbReference type="AlphaFoldDB" id="A0A6A5VHP0"/>
<keyword evidence="2" id="KW-1185">Reference proteome</keyword>
<sequence length="207" mass="22141">MTAVRGERMSGWRLLRAERRFRTVHERARVGDRLRTGARDHRRPLGISRRGAGTMRYYANAVSHLFVPTCGTQRDLPGRLAMLDFRGVPCAGCRLSVCSACRLSVCSACRLSVCSACRLSVCSACRLSVCSACRLSVCSACRLGGCSACRLGGCRVSACSAGSCLASLTLALTDDTLRPASRPWEQAGRRLRSVSVVRGPGAGLVAV</sequence>
<reference evidence="1" key="1">
    <citation type="journal article" date="2020" name="Stud. Mycol.">
        <title>101 Dothideomycetes genomes: a test case for predicting lifestyles and emergence of pathogens.</title>
        <authorList>
            <person name="Haridas S."/>
            <person name="Albert R."/>
            <person name="Binder M."/>
            <person name="Bloem J."/>
            <person name="Labutti K."/>
            <person name="Salamov A."/>
            <person name="Andreopoulos B."/>
            <person name="Baker S."/>
            <person name="Barry K."/>
            <person name="Bills G."/>
            <person name="Bluhm B."/>
            <person name="Cannon C."/>
            <person name="Castanera R."/>
            <person name="Culley D."/>
            <person name="Daum C."/>
            <person name="Ezra D."/>
            <person name="Gonzalez J."/>
            <person name="Henrissat B."/>
            <person name="Kuo A."/>
            <person name="Liang C."/>
            <person name="Lipzen A."/>
            <person name="Lutzoni F."/>
            <person name="Magnuson J."/>
            <person name="Mondo S."/>
            <person name="Nolan M."/>
            <person name="Ohm R."/>
            <person name="Pangilinan J."/>
            <person name="Park H.-J."/>
            <person name="Ramirez L."/>
            <person name="Alfaro M."/>
            <person name="Sun H."/>
            <person name="Tritt A."/>
            <person name="Yoshinaga Y."/>
            <person name="Zwiers L.-H."/>
            <person name="Turgeon B."/>
            <person name="Goodwin S."/>
            <person name="Spatafora J."/>
            <person name="Crous P."/>
            <person name="Grigoriev I."/>
        </authorList>
    </citation>
    <scope>NUCLEOTIDE SEQUENCE</scope>
    <source>
        <strain evidence="1">CBS 107.79</strain>
    </source>
</reference>
<organism evidence="1 2">
    <name type="scientific">Bimuria novae-zelandiae CBS 107.79</name>
    <dbReference type="NCBI Taxonomy" id="1447943"/>
    <lineage>
        <taxon>Eukaryota</taxon>
        <taxon>Fungi</taxon>
        <taxon>Dikarya</taxon>
        <taxon>Ascomycota</taxon>
        <taxon>Pezizomycotina</taxon>
        <taxon>Dothideomycetes</taxon>
        <taxon>Pleosporomycetidae</taxon>
        <taxon>Pleosporales</taxon>
        <taxon>Massarineae</taxon>
        <taxon>Didymosphaeriaceae</taxon>
        <taxon>Bimuria</taxon>
    </lineage>
</organism>